<dbReference type="PANTHER" id="PTHR38009:SF1">
    <property type="entry name" value="CONSERVED HYPOTHETICAL PHAGE TAIL PROTEIN"/>
    <property type="match status" value="1"/>
</dbReference>
<keyword evidence="2" id="KW-1185">Reference proteome</keyword>
<sequence>MAEPALSLVQTYRFAVLIENVDVAHVSDVSGIDISVEVHEYREGSFPENHVRKIPGLRKFGNITLKGGVVKDNHSFYDWIHQNPPEQKNVTIEARDSDMTTVLAAWTAEGAFPVKYTGPEFSGTKSDIAFESLELAIQKISRNEA</sequence>
<dbReference type="AlphaFoldDB" id="A0A6I0ER58"/>
<evidence type="ECO:0000313" key="2">
    <source>
        <dbReference type="Proteomes" id="UP000468766"/>
    </source>
</evidence>
<comment type="caution">
    <text evidence="1">The sequence shown here is derived from an EMBL/GenBank/DDBJ whole genome shotgun (WGS) entry which is preliminary data.</text>
</comment>
<protein>
    <submittedName>
        <fullName evidence="1">Phage tail protein</fullName>
    </submittedName>
</protein>
<evidence type="ECO:0000313" key="1">
    <source>
        <dbReference type="EMBL" id="KAB2951956.1"/>
    </source>
</evidence>
<dbReference type="RefSeq" id="WP_151620642.1">
    <property type="nucleotide sequence ID" value="NZ_WBXO01000008.1"/>
</dbReference>
<dbReference type="InterPro" id="IPR011747">
    <property type="entry name" value="CHP02241"/>
</dbReference>
<dbReference type="NCBIfam" id="TIGR02241">
    <property type="entry name" value="conserved hypothetical phage tail region protein"/>
    <property type="match status" value="1"/>
</dbReference>
<name>A0A6I0ER58_9FIRM</name>
<dbReference type="Pfam" id="PF06841">
    <property type="entry name" value="Phage_T4_gp19"/>
    <property type="match status" value="1"/>
</dbReference>
<reference evidence="1 2" key="1">
    <citation type="submission" date="2019-10" db="EMBL/GenBank/DDBJ databases">
        <title>Whole-genome sequence of the extremophile Heliorestis acidaminivorans DSM 24790.</title>
        <authorList>
            <person name="Kyndt J.A."/>
            <person name="Meyer T.E."/>
        </authorList>
    </citation>
    <scope>NUCLEOTIDE SEQUENCE [LARGE SCALE GENOMIC DNA]</scope>
    <source>
        <strain evidence="1 2">DSM 24790</strain>
    </source>
</reference>
<gene>
    <name evidence="1" type="ORF">F9B85_10385</name>
</gene>
<dbReference type="OrthoDB" id="73314at2"/>
<proteinExistence type="predicted"/>
<dbReference type="EMBL" id="WBXO01000008">
    <property type="protein sequence ID" value="KAB2951956.1"/>
    <property type="molecule type" value="Genomic_DNA"/>
</dbReference>
<dbReference type="GO" id="GO:0005198">
    <property type="term" value="F:structural molecule activity"/>
    <property type="evidence" value="ECO:0007669"/>
    <property type="project" value="InterPro"/>
</dbReference>
<organism evidence="1 2">
    <name type="scientific">Heliorestis acidaminivorans</name>
    <dbReference type="NCBI Taxonomy" id="553427"/>
    <lineage>
        <taxon>Bacteria</taxon>
        <taxon>Bacillati</taxon>
        <taxon>Bacillota</taxon>
        <taxon>Clostridia</taxon>
        <taxon>Eubacteriales</taxon>
        <taxon>Heliobacteriaceae</taxon>
        <taxon>Heliorestis</taxon>
    </lineage>
</organism>
<dbReference type="Proteomes" id="UP000468766">
    <property type="component" value="Unassembled WGS sequence"/>
</dbReference>
<dbReference type="InterPro" id="IPR010667">
    <property type="entry name" value="Phage_T4_Gp19"/>
</dbReference>
<dbReference type="PANTHER" id="PTHR38009">
    <property type="entry name" value="CONSERVED HYPOTHETICAL PHAGE TAIL PROTEIN"/>
    <property type="match status" value="1"/>
</dbReference>
<accession>A0A6I0ER58</accession>